<accession>A0ABM8G750</accession>
<dbReference type="Proteomes" id="UP001321475">
    <property type="component" value="Chromosome"/>
</dbReference>
<name>A0ABM8G750_9CELL</name>
<evidence type="ECO:0000256" key="1">
    <source>
        <dbReference type="SAM" id="MobiDB-lite"/>
    </source>
</evidence>
<sequence length="396" mass="41594">MKIDWLKPLLGHDGPFATVFLDATGGADAGDREVENRWRSARRALVKEGAPDAVLASIEDAVLRPTGVRGPHGRFLVANDEGVLVDRLVRTPPSVQQGTYGPVPVLIQAAKAADESVSRVIVTVDRQGADIEWITAGGLDIGALTVEGDHDEVSKAQAGRMQQRRVEGRAEDSWERNAETVAAVVDRVAGEHQPEVVLMTGDKQALRLVHAALGKAVAPLVREIPGGARGNGVNRGALDAHIAEALEAVRAERRDAVLADLAEGQGRGSGGVSSLPDVAAVLARGQVRELVITEAFVAAAQAEPRHLWVGPEPLQIGTSRDAIVALGATDEIHEYPAGVAMVRAALGQDAGLTYAPDGTVDLKDGVGAVLRWSDDETPSESTATMSGDNHRLHGAV</sequence>
<evidence type="ECO:0000313" key="4">
    <source>
        <dbReference type="Proteomes" id="UP001321475"/>
    </source>
</evidence>
<dbReference type="InterPro" id="IPR040701">
    <property type="entry name" value="Bact_RF_family2"/>
</dbReference>
<evidence type="ECO:0000313" key="3">
    <source>
        <dbReference type="EMBL" id="BDZ43991.1"/>
    </source>
</evidence>
<feature type="region of interest" description="Disordered" evidence="1">
    <location>
        <begin position="376"/>
        <end position="396"/>
    </location>
</feature>
<evidence type="ECO:0000313" key="2">
    <source>
        <dbReference type="EMBL" id="BDZ40722.1"/>
    </source>
</evidence>
<evidence type="ECO:0008006" key="5">
    <source>
        <dbReference type="Google" id="ProtNLM"/>
    </source>
</evidence>
<proteinExistence type="predicted"/>
<reference evidence="4" key="2">
    <citation type="journal article" date="2019" name="Int. J. Syst. Evol. Microbiol.">
        <title>The Global Catalogue of Microorganisms (GCM) 10K type strain sequencing project: providing services to taxonomists for standard genome sequencing and annotation.</title>
        <authorList>
            <consortium name="The Broad Institute Genomics Platform"/>
            <consortium name="The Broad Institute Genome Sequencing Center for Infectious Disease"/>
            <person name="Wu L."/>
            <person name="Ma J."/>
        </authorList>
    </citation>
    <scope>NUCLEOTIDE SEQUENCE [LARGE SCALE GENOMIC DNA]</scope>
    <source>
        <strain evidence="4">NBRC 108565</strain>
    </source>
</reference>
<dbReference type="RefSeq" id="WP_286218066.1">
    <property type="nucleotide sequence ID" value="NZ_AP027729.1"/>
</dbReference>
<keyword evidence="4" id="KW-1185">Reference proteome</keyword>
<organism evidence="3 4">
    <name type="scientific">Paraoerskovia sediminicola</name>
    <dbReference type="NCBI Taxonomy" id="1138587"/>
    <lineage>
        <taxon>Bacteria</taxon>
        <taxon>Bacillati</taxon>
        <taxon>Actinomycetota</taxon>
        <taxon>Actinomycetes</taxon>
        <taxon>Micrococcales</taxon>
        <taxon>Cellulomonadaceae</taxon>
        <taxon>Paraoerskovia</taxon>
    </lineage>
</organism>
<gene>
    <name evidence="2" type="ORF">GCM10025865_00210</name>
    <name evidence="3" type="ORF">GCM10025865_32900</name>
</gene>
<dbReference type="EMBL" id="AP027729">
    <property type="protein sequence ID" value="BDZ43991.1"/>
    <property type="molecule type" value="Genomic_DNA"/>
</dbReference>
<protein>
    <recommendedName>
        <fullName evidence="5">Peptide chain release factor 1 (ERF1)</fullName>
    </recommendedName>
</protein>
<reference evidence="3" key="1">
    <citation type="journal article" date="2014" name="Int. J. Syst. Evol. Microbiol.">
        <title>Complete genome of a new Firmicutes species belonging to the dominant human colonic microbiota ('Ruminococcus bicirculans') reveals two chromosomes and a selective capacity to utilize plant glucans.</title>
        <authorList>
            <consortium name="NISC Comparative Sequencing Program"/>
            <person name="Wegmann U."/>
            <person name="Louis P."/>
            <person name="Goesmann A."/>
            <person name="Henrissat B."/>
            <person name="Duncan S.H."/>
            <person name="Flint H.J."/>
        </authorList>
    </citation>
    <scope>NUCLEOTIDE SEQUENCE</scope>
    <source>
        <strain evidence="3">NBRC 108565</strain>
    </source>
</reference>
<dbReference type="EMBL" id="AP027729">
    <property type="protein sequence ID" value="BDZ40722.1"/>
    <property type="molecule type" value="Genomic_DNA"/>
</dbReference>
<reference evidence="3" key="3">
    <citation type="submission" date="2023-02" db="EMBL/GenBank/DDBJ databases">
        <authorList>
            <person name="Sun Q."/>
            <person name="Mori K."/>
        </authorList>
    </citation>
    <scope>NUCLEOTIDE SEQUENCE</scope>
    <source>
        <strain evidence="3">NBRC 108565</strain>
    </source>
</reference>
<dbReference type="Pfam" id="PF18844">
    <property type="entry name" value="baeRF_family2"/>
    <property type="match status" value="1"/>
</dbReference>